<dbReference type="Gene3D" id="2.40.50.100">
    <property type="match status" value="1"/>
</dbReference>
<dbReference type="OrthoDB" id="9809450at2"/>
<evidence type="ECO:0000313" key="1">
    <source>
        <dbReference type="EMBL" id="SDC78309.1"/>
    </source>
</evidence>
<sequence length="55" mass="6379">MDYSFNGHVYSVYLNCGFKLKASLTKYYFDELNIKIGTNVYASFSRTSVRILPDQ</sequence>
<organism evidence="1 2">
    <name type="scientific">Desulfurella multipotens</name>
    <dbReference type="NCBI Taxonomy" id="79269"/>
    <lineage>
        <taxon>Bacteria</taxon>
        <taxon>Pseudomonadati</taxon>
        <taxon>Campylobacterota</taxon>
        <taxon>Desulfurellia</taxon>
        <taxon>Desulfurellales</taxon>
        <taxon>Desulfurellaceae</taxon>
        <taxon>Desulfurella</taxon>
    </lineage>
</organism>
<gene>
    <name evidence="1" type="ORF">SAMN05660835_01347</name>
</gene>
<keyword evidence="2" id="KW-1185">Reference proteome</keyword>
<protein>
    <recommendedName>
        <fullName evidence="3">TOBE domain-containing protein</fullName>
    </recommendedName>
</protein>
<evidence type="ECO:0008006" key="3">
    <source>
        <dbReference type="Google" id="ProtNLM"/>
    </source>
</evidence>
<dbReference type="RefSeq" id="WP_159427509.1">
    <property type="nucleotide sequence ID" value="NZ_FMYU01000009.1"/>
</dbReference>
<name>A0A1G6PE25_9BACT</name>
<evidence type="ECO:0000313" key="2">
    <source>
        <dbReference type="Proteomes" id="UP000199411"/>
    </source>
</evidence>
<dbReference type="SUPFAM" id="SSF50331">
    <property type="entry name" value="MOP-like"/>
    <property type="match status" value="1"/>
</dbReference>
<dbReference type="Proteomes" id="UP000199411">
    <property type="component" value="Unassembled WGS sequence"/>
</dbReference>
<reference evidence="2" key="1">
    <citation type="submission" date="2016-10" db="EMBL/GenBank/DDBJ databases">
        <authorList>
            <person name="Varghese N."/>
            <person name="Submissions S."/>
        </authorList>
    </citation>
    <scope>NUCLEOTIDE SEQUENCE [LARGE SCALE GENOMIC DNA]</scope>
    <source>
        <strain evidence="2">DSM 8415</strain>
    </source>
</reference>
<dbReference type="InterPro" id="IPR008995">
    <property type="entry name" value="Mo/tungstate-bd_C_term_dom"/>
</dbReference>
<accession>A0A1G6PE25</accession>
<proteinExistence type="predicted"/>
<dbReference type="EMBL" id="FMYU01000009">
    <property type="protein sequence ID" value="SDC78309.1"/>
    <property type="molecule type" value="Genomic_DNA"/>
</dbReference>
<dbReference type="AlphaFoldDB" id="A0A1G6PE25"/>